<dbReference type="Pfam" id="PF13602">
    <property type="entry name" value="ADH_zinc_N_2"/>
    <property type="match status" value="1"/>
</dbReference>
<dbReference type="RefSeq" id="WP_378082141.1">
    <property type="nucleotide sequence ID" value="NZ_JBHSMH010000025.1"/>
</dbReference>
<reference evidence="2" key="1">
    <citation type="journal article" date="2019" name="Int. J. Syst. Evol. Microbiol.">
        <title>The Global Catalogue of Microorganisms (GCM) 10K type strain sequencing project: providing services to taxonomists for standard genome sequencing and annotation.</title>
        <authorList>
            <consortium name="The Broad Institute Genomics Platform"/>
            <consortium name="The Broad Institute Genome Sequencing Center for Infectious Disease"/>
            <person name="Wu L."/>
            <person name="Ma J."/>
        </authorList>
    </citation>
    <scope>NUCLEOTIDE SEQUENCE [LARGE SCALE GENOMIC DNA]</scope>
    <source>
        <strain evidence="2">CCUG 57113</strain>
    </source>
</reference>
<dbReference type="EMBL" id="JBHSMH010000025">
    <property type="protein sequence ID" value="MFC5469093.1"/>
    <property type="molecule type" value="Genomic_DNA"/>
</dbReference>
<dbReference type="Proteomes" id="UP001596105">
    <property type="component" value="Unassembled WGS sequence"/>
</dbReference>
<accession>A0ABW0LTB6</accession>
<proteinExistence type="predicted"/>
<gene>
    <name evidence="1" type="ORF">ACFPPD_10200</name>
</gene>
<comment type="caution">
    <text evidence="1">The sequence shown here is derived from an EMBL/GenBank/DDBJ whole genome shotgun (WGS) entry which is preliminary data.</text>
</comment>
<evidence type="ECO:0000313" key="2">
    <source>
        <dbReference type="Proteomes" id="UP001596105"/>
    </source>
</evidence>
<name>A0ABW0LTB6_9BACL</name>
<dbReference type="Gene3D" id="3.90.180.10">
    <property type="entry name" value="Medium-chain alcohol dehydrogenases, catalytic domain"/>
    <property type="match status" value="1"/>
</dbReference>
<sequence length="66" mass="7561">MSGILGNEWEIIEKHKIKPPIANVFTLDQIREAHRLMESNAASGKMVVVNPRWVLISRHEARSLQN</sequence>
<dbReference type="Gene3D" id="3.40.50.720">
    <property type="entry name" value="NAD(P)-binding Rossmann-like Domain"/>
    <property type="match status" value="1"/>
</dbReference>
<organism evidence="1 2">
    <name type="scientific">Cohnella suwonensis</name>
    <dbReference type="NCBI Taxonomy" id="696072"/>
    <lineage>
        <taxon>Bacteria</taxon>
        <taxon>Bacillati</taxon>
        <taxon>Bacillota</taxon>
        <taxon>Bacilli</taxon>
        <taxon>Bacillales</taxon>
        <taxon>Paenibacillaceae</taxon>
        <taxon>Cohnella</taxon>
    </lineage>
</organism>
<keyword evidence="2" id="KW-1185">Reference proteome</keyword>
<evidence type="ECO:0000313" key="1">
    <source>
        <dbReference type="EMBL" id="MFC5469093.1"/>
    </source>
</evidence>
<protein>
    <submittedName>
        <fullName evidence="1">Zinc-binding dehydrogenase</fullName>
    </submittedName>
</protein>